<dbReference type="Proteomes" id="UP001168098">
    <property type="component" value="Unassembled WGS sequence"/>
</dbReference>
<gene>
    <name evidence="1" type="ORF">PVL29_019596</name>
</gene>
<dbReference type="AlphaFoldDB" id="A0AA38Z183"/>
<proteinExistence type="predicted"/>
<dbReference type="EMBL" id="JARBHA010000015">
    <property type="protein sequence ID" value="KAJ9680327.1"/>
    <property type="molecule type" value="Genomic_DNA"/>
</dbReference>
<accession>A0AA38Z183</accession>
<sequence>MVNSISSRERRGEAELEFQATTVDPELKFRPTLAKTKHHVSYVPQFVHYISQRMNTDTGKLSACPQNSLVLSESQEMASGKFEEQCPSEADGLTLNHGT</sequence>
<evidence type="ECO:0000313" key="1">
    <source>
        <dbReference type="EMBL" id="KAJ9680327.1"/>
    </source>
</evidence>
<reference evidence="1 2" key="1">
    <citation type="journal article" date="2023" name="BMC Biotechnol.">
        <title>Vitis rotundifolia cv Carlos genome sequencing.</title>
        <authorList>
            <person name="Huff M."/>
            <person name="Hulse-Kemp A."/>
            <person name="Scheffler B."/>
            <person name="Youngblood R."/>
            <person name="Simpson S."/>
            <person name="Babiker E."/>
            <person name="Staton M."/>
        </authorList>
    </citation>
    <scope>NUCLEOTIDE SEQUENCE [LARGE SCALE GENOMIC DNA]</scope>
    <source>
        <tissue evidence="1">Leaf</tissue>
    </source>
</reference>
<keyword evidence="2" id="KW-1185">Reference proteome</keyword>
<protein>
    <submittedName>
        <fullName evidence="1">Uncharacterized protein</fullName>
    </submittedName>
</protein>
<comment type="caution">
    <text evidence="1">The sequence shown here is derived from an EMBL/GenBank/DDBJ whole genome shotgun (WGS) entry which is preliminary data.</text>
</comment>
<evidence type="ECO:0000313" key="2">
    <source>
        <dbReference type="Proteomes" id="UP001168098"/>
    </source>
</evidence>
<name>A0AA38Z183_VITRO</name>
<organism evidence="1 2">
    <name type="scientific">Vitis rotundifolia</name>
    <name type="common">Muscadine grape</name>
    <dbReference type="NCBI Taxonomy" id="103349"/>
    <lineage>
        <taxon>Eukaryota</taxon>
        <taxon>Viridiplantae</taxon>
        <taxon>Streptophyta</taxon>
        <taxon>Embryophyta</taxon>
        <taxon>Tracheophyta</taxon>
        <taxon>Spermatophyta</taxon>
        <taxon>Magnoliopsida</taxon>
        <taxon>eudicotyledons</taxon>
        <taxon>Gunneridae</taxon>
        <taxon>Pentapetalae</taxon>
        <taxon>rosids</taxon>
        <taxon>Vitales</taxon>
        <taxon>Vitaceae</taxon>
        <taxon>Viteae</taxon>
        <taxon>Vitis</taxon>
    </lineage>
</organism>